<sequence>MNQEVMKQIWAQVTALAREGVEHAWNALPGVDGPEREAFALDLAMPRIEAVDHALPVIGRYMDLPVVDWAEREAVRHLIRALVRREYAAVRIESLKEQA</sequence>
<organism evidence="1 2">
    <name type="scientific">Deinococcus xianganensis</name>
    <dbReference type="NCBI Taxonomy" id="1507289"/>
    <lineage>
        <taxon>Bacteria</taxon>
        <taxon>Thermotogati</taxon>
        <taxon>Deinococcota</taxon>
        <taxon>Deinococci</taxon>
        <taxon>Deinococcales</taxon>
        <taxon>Deinococcaceae</taxon>
        <taxon>Deinococcus</taxon>
    </lineage>
</organism>
<accession>A0A6I4YDV4</accession>
<keyword evidence="2" id="KW-1185">Reference proteome</keyword>
<name>A0A6I4YDV4_9DEIO</name>
<proteinExistence type="predicted"/>
<dbReference type="EMBL" id="WVHK01000006">
    <property type="protein sequence ID" value="MXV18610.1"/>
    <property type="molecule type" value="Genomic_DNA"/>
</dbReference>
<evidence type="ECO:0000313" key="2">
    <source>
        <dbReference type="Proteomes" id="UP000430519"/>
    </source>
</evidence>
<reference evidence="1 2" key="1">
    <citation type="submission" date="2019-11" db="EMBL/GenBank/DDBJ databases">
        <title>Genome sequence of Deinococcus xianganensis Y35, AI-2 producing algicidal bacterium, isolated from lake water.</title>
        <authorList>
            <person name="Li Y."/>
        </authorList>
    </citation>
    <scope>NUCLEOTIDE SEQUENCE [LARGE SCALE GENOMIC DNA]</scope>
    <source>
        <strain evidence="1 2">Y35</strain>
    </source>
</reference>
<comment type="caution">
    <text evidence="1">The sequence shown here is derived from an EMBL/GenBank/DDBJ whole genome shotgun (WGS) entry which is preliminary data.</text>
</comment>
<evidence type="ECO:0000313" key="1">
    <source>
        <dbReference type="EMBL" id="MXV18610.1"/>
    </source>
</evidence>
<dbReference type="RefSeq" id="WP_160976616.1">
    <property type="nucleotide sequence ID" value="NZ_WVHK01000006.1"/>
</dbReference>
<dbReference type="AlphaFoldDB" id="A0A6I4YDV4"/>
<protein>
    <submittedName>
        <fullName evidence="1">Uncharacterized protein</fullName>
    </submittedName>
</protein>
<gene>
    <name evidence="1" type="ORF">GLX28_03030</name>
</gene>
<dbReference type="Proteomes" id="UP000430519">
    <property type="component" value="Unassembled WGS sequence"/>
</dbReference>